<keyword evidence="3" id="KW-1185">Reference proteome</keyword>
<comment type="caution">
    <text evidence="2">The sequence shown here is derived from an EMBL/GenBank/DDBJ whole genome shotgun (WGS) entry which is preliminary data.</text>
</comment>
<dbReference type="InterPro" id="IPR012938">
    <property type="entry name" value="Glc/Sorbosone_DH"/>
</dbReference>
<feature type="domain" description="Glucose/Sorbosone dehydrogenase" evidence="1">
    <location>
        <begin position="2"/>
        <end position="160"/>
    </location>
</feature>
<dbReference type="PANTHER" id="PTHR19328">
    <property type="entry name" value="HEDGEHOG-INTERACTING PROTEIN"/>
    <property type="match status" value="1"/>
</dbReference>
<evidence type="ECO:0000313" key="3">
    <source>
        <dbReference type="Proteomes" id="UP001467690"/>
    </source>
</evidence>
<gene>
    <name evidence="2" type="ORF">ABS311_00190</name>
</gene>
<dbReference type="RefSeq" id="WP_350400106.1">
    <property type="nucleotide sequence ID" value="NZ_JBELOE010000034.1"/>
</dbReference>
<dbReference type="EMBL" id="JBELOE010000034">
    <property type="protein sequence ID" value="MER2490308.1"/>
    <property type="molecule type" value="Genomic_DNA"/>
</dbReference>
<dbReference type="InterPro" id="IPR011041">
    <property type="entry name" value="Quinoprot_gluc/sorb_DH_b-prop"/>
</dbReference>
<dbReference type="SUPFAM" id="SSF50952">
    <property type="entry name" value="Soluble quinoprotein glucose dehydrogenase"/>
    <property type="match status" value="1"/>
</dbReference>
<dbReference type="InterPro" id="IPR011042">
    <property type="entry name" value="6-blade_b-propeller_TolB-like"/>
</dbReference>
<reference evidence="2 3" key="1">
    <citation type="submission" date="2024-06" db="EMBL/GenBank/DDBJ databases">
        <authorList>
            <person name="Chen R.Y."/>
        </authorList>
    </citation>
    <scope>NUCLEOTIDE SEQUENCE [LARGE SCALE GENOMIC DNA]</scope>
    <source>
        <strain evidence="2 3">D2</strain>
    </source>
</reference>
<sequence>ALAEIWSYGHRNPQGLVFDKTHKRLWSIEHGPRGGDEINLIEKGKNYGWPLVSQGKEYWGPISVGEEKMPGMQAAKKVYTPSIAPGGLTLYQGKAFPKWQGSLFSGAMKLKHLNRVEIDENGHITSEERLLESLEQRIRAVITGPDGYLYFSSDNGKIYRLRPQNTG</sequence>
<organism evidence="2 3">
    <name type="scientific">Catenovulum sediminis</name>
    <dbReference type="NCBI Taxonomy" id="1740262"/>
    <lineage>
        <taxon>Bacteria</taxon>
        <taxon>Pseudomonadati</taxon>
        <taxon>Pseudomonadota</taxon>
        <taxon>Gammaproteobacteria</taxon>
        <taxon>Alteromonadales</taxon>
        <taxon>Alteromonadaceae</taxon>
        <taxon>Catenovulum</taxon>
    </lineage>
</organism>
<evidence type="ECO:0000313" key="2">
    <source>
        <dbReference type="EMBL" id="MER2490308.1"/>
    </source>
</evidence>
<dbReference type="Gene3D" id="2.120.10.30">
    <property type="entry name" value="TolB, C-terminal domain"/>
    <property type="match status" value="1"/>
</dbReference>
<proteinExistence type="predicted"/>
<evidence type="ECO:0000259" key="1">
    <source>
        <dbReference type="Pfam" id="PF07995"/>
    </source>
</evidence>
<feature type="non-terminal residue" evidence="2">
    <location>
        <position position="1"/>
    </location>
</feature>
<dbReference type="Pfam" id="PF07995">
    <property type="entry name" value="GSDH"/>
    <property type="match status" value="1"/>
</dbReference>
<name>A0ABV1RBL7_9ALTE</name>
<protein>
    <submittedName>
        <fullName evidence="2">PQQ-dependent sugar dehydrogenase</fullName>
    </submittedName>
</protein>
<dbReference type="Proteomes" id="UP001467690">
    <property type="component" value="Unassembled WGS sequence"/>
</dbReference>
<dbReference type="PANTHER" id="PTHR19328:SF75">
    <property type="entry name" value="ALDOSE SUGAR DEHYDROGENASE YLII"/>
    <property type="match status" value="1"/>
</dbReference>
<accession>A0ABV1RBL7</accession>